<evidence type="ECO:0000313" key="3">
    <source>
        <dbReference type="Proteomes" id="UP001172083"/>
    </source>
</evidence>
<dbReference type="EC" id="2.4.-.-" evidence="2"/>
<dbReference type="InterPro" id="IPR050834">
    <property type="entry name" value="Glycosyltransf_2"/>
</dbReference>
<accession>A0ABT8L5E4</accession>
<comment type="caution">
    <text evidence="2">The sequence shown here is derived from an EMBL/GenBank/DDBJ whole genome shotgun (WGS) entry which is preliminary data.</text>
</comment>
<dbReference type="SUPFAM" id="SSF53448">
    <property type="entry name" value="Nucleotide-diphospho-sugar transferases"/>
    <property type="match status" value="1"/>
</dbReference>
<dbReference type="Gene3D" id="3.90.550.10">
    <property type="entry name" value="Spore Coat Polysaccharide Biosynthesis Protein SpsA, Chain A"/>
    <property type="match status" value="1"/>
</dbReference>
<dbReference type="EMBL" id="JAUJEB010000001">
    <property type="protein sequence ID" value="MDN5211443.1"/>
    <property type="molecule type" value="Genomic_DNA"/>
</dbReference>
<organism evidence="2 3">
    <name type="scientific">Agaribacillus aureus</name>
    <dbReference type="NCBI Taxonomy" id="3051825"/>
    <lineage>
        <taxon>Bacteria</taxon>
        <taxon>Pseudomonadati</taxon>
        <taxon>Bacteroidota</taxon>
        <taxon>Cytophagia</taxon>
        <taxon>Cytophagales</taxon>
        <taxon>Splendidivirgaceae</taxon>
        <taxon>Agaribacillus</taxon>
    </lineage>
</organism>
<dbReference type="InterPro" id="IPR029044">
    <property type="entry name" value="Nucleotide-diphossugar_trans"/>
</dbReference>
<name>A0ABT8L5E4_9BACT</name>
<dbReference type="PANTHER" id="PTHR43685">
    <property type="entry name" value="GLYCOSYLTRANSFERASE"/>
    <property type="match status" value="1"/>
</dbReference>
<sequence length="306" mass="36208">MSPRVSIVLPIYNGEQTLQNTLDSLFAQTFQDFEIVACIDGSKDNSLNILKSYNDDRIKIIINKINLGLGRTMNRLVNYCHPESEYIAIAEQDDWYYPYRLEKQVEVLDTDEKIGMVSGVAEHYDGNKVTFTFPELLVKGEQYPRDHREMFLLNFREQIKVVNTCMMIRKSVHADNGLYFSQHYPNIPIDWQYVLRFSLVSYVHGIREPLVLFDKRTDRDSVTTKKKKMHRAARELIRNAYWEFENDISKKDYQYAMITQILLEGRQSSIITYFFRLIEALGRDPFDRRILKYLGNIGHRFKLRMK</sequence>
<keyword evidence="3" id="KW-1185">Reference proteome</keyword>
<feature type="domain" description="Glycosyltransferase 2-like" evidence="1">
    <location>
        <begin position="6"/>
        <end position="173"/>
    </location>
</feature>
<dbReference type="GO" id="GO:0016757">
    <property type="term" value="F:glycosyltransferase activity"/>
    <property type="evidence" value="ECO:0007669"/>
    <property type="project" value="UniProtKB-KW"/>
</dbReference>
<evidence type="ECO:0000313" key="2">
    <source>
        <dbReference type="EMBL" id="MDN5211443.1"/>
    </source>
</evidence>
<keyword evidence="2" id="KW-0808">Transferase</keyword>
<dbReference type="RefSeq" id="WP_346756776.1">
    <property type="nucleotide sequence ID" value="NZ_JAUJEB010000001.1"/>
</dbReference>
<dbReference type="Pfam" id="PF00535">
    <property type="entry name" value="Glycos_transf_2"/>
    <property type="match status" value="1"/>
</dbReference>
<proteinExistence type="predicted"/>
<dbReference type="CDD" id="cd00761">
    <property type="entry name" value="Glyco_tranf_GTA_type"/>
    <property type="match status" value="1"/>
</dbReference>
<dbReference type="PANTHER" id="PTHR43685:SF2">
    <property type="entry name" value="GLYCOSYLTRANSFERASE 2-LIKE DOMAIN-CONTAINING PROTEIN"/>
    <property type="match status" value="1"/>
</dbReference>
<protein>
    <submittedName>
        <fullName evidence="2">Glycosyltransferase family 2 protein</fullName>
        <ecNumber evidence="2">2.4.-.-</ecNumber>
    </submittedName>
</protein>
<dbReference type="Proteomes" id="UP001172083">
    <property type="component" value="Unassembled WGS sequence"/>
</dbReference>
<evidence type="ECO:0000259" key="1">
    <source>
        <dbReference type="Pfam" id="PF00535"/>
    </source>
</evidence>
<reference evidence="2" key="1">
    <citation type="submission" date="2023-06" db="EMBL/GenBank/DDBJ databases">
        <title>Genomic of Agaribacillus aureum.</title>
        <authorList>
            <person name="Wang G."/>
        </authorList>
    </citation>
    <scope>NUCLEOTIDE SEQUENCE</scope>
    <source>
        <strain evidence="2">BMA12</strain>
    </source>
</reference>
<dbReference type="InterPro" id="IPR001173">
    <property type="entry name" value="Glyco_trans_2-like"/>
</dbReference>
<keyword evidence="2" id="KW-0328">Glycosyltransferase</keyword>
<gene>
    <name evidence="2" type="ORF">QQ020_05255</name>
</gene>